<gene>
    <name evidence="2" type="ORF">GCM10022200_20690</name>
</gene>
<keyword evidence="3" id="KW-1185">Reference proteome</keyword>
<feature type="domain" description="GyrI-like small molecule binding" evidence="1">
    <location>
        <begin position="42"/>
        <end position="222"/>
    </location>
</feature>
<dbReference type="InterPro" id="IPR008319">
    <property type="entry name" value="GyrI-like_CCH_Lin2189-like"/>
</dbReference>
<organism evidence="2 3">
    <name type="scientific">Microbacterium awajiense</name>
    <dbReference type="NCBI Taxonomy" id="415214"/>
    <lineage>
        <taxon>Bacteria</taxon>
        <taxon>Bacillati</taxon>
        <taxon>Actinomycetota</taxon>
        <taxon>Actinomycetes</taxon>
        <taxon>Micrococcales</taxon>
        <taxon>Microbacteriaceae</taxon>
        <taxon>Microbacterium</taxon>
    </lineage>
</organism>
<sequence length="226" mass="24965">MNVTLAGRAFLPSATPASVAGIMKIDLKKDRKDLYAPSARDFSEVVVPPITYLAIDGHGDPNTAQEYVDAVSALYAAGYAVKFGLRARTGDDFVVGPLEGLWSSDDPASFAERRKDAWEWTMLIPLPDQVADDDIRAGVEKATANKPALPLDRVSARRLDEGLSLQIMHIGSYDDETPTLARLHHVVMPERGYTWNGPHHEIYLGDPRRIAPERLRTVLRQPVRPA</sequence>
<dbReference type="Gene3D" id="3.20.80.10">
    <property type="entry name" value="Regulatory factor, effector binding domain"/>
    <property type="match status" value="1"/>
</dbReference>
<dbReference type="Proteomes" id="UP001501697">
    <property type="component" value="Unassembled WGS sequence"/>
</dbReference>
<dbReference type="SUPFAM" id="SSF55136">
    <property type="entry name" value="Probable bacterial effector-binding domain"/>
    <property type="match status" value="1"/>
</dbReference>
<accession>A0ABP7AQ50</accession>
<protein>
    <submittedName>
        <fullName evidence="2">GyrI-like domain-containing protein</fullName>
    </submittedName>
</protein>
<dbReference type="EMBL" id="BAAAYU010000005">
    <property type="protein sequence ID" value="GAA3637235.1"/>
    <property type="molecule type" value="Genomic_DNA"/>
</dbReference>
<comment type="caution">
    <text evidence="2">The sequence shown here is derived from an EMBL/GenBank/DDBJ whole genome shotgun (WGS) entry which is preliminary data.</text>
</comment>
<reference evidence="3" key="1">
    <citation type="journal article" date="2019" name="Int. J. Syst. Evol. Microbiol.">
        <title>The Global Catalogue of Microorganisms (GCM) 10K type strain sequencing project: providing services to taxonomists for standard genome sequencing and annotation.</title>
        <authorList>
            <consortium name="The Broad Institute Genomics Platform"/>
            <consortium name="The Broad Institute Genome Sequencing Center for Infectious Disease"/>
            <person name="Wu L."/>
            <person name="Ma J."/>
        </authorList>
    </citation>
    <scope>NUCLEOTIDE SEQUENCE [LARGE SCALE GENOMIC DNA]</scope>
    <source>
        <strain evidence="3">JCM 16544</strain>
    </source>
</reference>
<dbReference type="InterPro" id="IPR011256">
    <property type="entry name" value="Reg_factor_effector_dom_sf"/>
</dbReference>
<evidence type="ECO:0000313" key="2">
    <source>
        <dbReference type="EMBL" id="GAA3637235.1"/>
    </source>
</evidence>
<evidence type="ECO:0000259" key="1">
    <source>
        <dbReference type="Pfam" id="PF06445"/>
    </source>
</evidence>
<dbReference type="Pfam" id="PF06445">
    <property type="entry name" value="GyrI-like"/>
    <property type="match status" value="1"/>
</dbReference>
<evidence type="ECO:0000313" key="3">
    <source>
        <dbReference type="Proteomes" id="UP001501697"/>
    </source>
</evidence>
<dbReference type="PIRSF" id="PIRSF031644">
    <property type="entry name" value="UCP031644"/>
    <property type="match status" value="1"/>
</dbReference>
<name>A0ABP7AQ50_9MICO</name>
<dbReference type="InterPro" id="IPR029442">
    <property type="entry name" value="GyrI-like"/>
</dbReference>
<proteinExistence type="predicted"/>